<protein>
    <recommendedName>
        <fullName evidence="4">Non-ribosomal peptide synthetase</fullName>
    </recommendedName>
</protein>
<keyword evidence="1" id="KW-0812">Transmembrane</keyword>
<proteinExistence type="predicted"/>
<feature type="transmembrane region" description="Helical" evidence="1">
    <location>
        <begin position="224"/>
        <end position="247"/>
    </location>
</feature>
<evidence type="ECO:0000313" key="3">
    <source>
        <dbReference type="Proteomes" id="UP000800235"/>
    </source>
</evidence>
<dbReference type="AlphaFoldDB" id="A0A9P4P531"/>
<name>A0A9P4P531_9PEZI</name>
<evidence type="ECO:0008006" key="4">
    <source>
        <dbReference type="Google" id="ProtNLM"/>
    </source>
</evidence>
<dbReference type="InterPro" id="IPR052979">
    <property type="entry name" value="Adenylate-forming_domain"/>
</dbReference>
<dbReference type="OrthoDB" id="3142841at2759"/>
<keyword evidence="3" id="KW-1185">Reference proteome</keyword>
<keyword evidence="1" id="KW-1133">Transmembrane helix</keyword>
<accession>A0A9P4P531</accession>
<dbReference type="InterPro" id="IPR039261">
    <property type="entry name" value="FNR_nucleotide-bd"/>
</dbReference>
<dbReference type="PANTHER" id="PTHR33927">
    <property type="entry name" value="TRANSMEMBRANE PROTEIN"/>
    <property type="match status" value="1"/>
</dbReference>
<feature type="transmembrane region" description="Helical" evidence="1">
    <location>
        <begin position="122"/>
        <end position="147"/>
    </location>
</feature>
<gene>
    <name evidence="2" type="ORF">EJ08DRAFT_667012</name>
</gene>
<keyword evidence="1" id="KW-0472">Membrane</keyword>
<dbReference type="SUPFAM" id="SSF52343">
    <property type="entry name" value="Ferredoxin reductase-like, C-terminal NADP-linked domain"/>
    <property type="match status" value="1"/>
</dbReference>
<evidence type="ECO:0000256" key="1">
    <source>
        <dbReference type="SAM" id="Phobius"/>
    </source>
</evidence>
<dbReference type="EMBL" id="MU007009">
    <property type="protein sequence ID" value="KAF2436893.1"/>
    <property type="molecule type" value="Genomic_DNA"/>
</dbReference>
<sequence>MPLPVTAQPSSDSQVGWVRRRYQETRWKLFSAYRRLFSVVLVANLFLLAWVIWKQQWSDHNTRPQSLQANVLTAVSANILASIMTRNEHVINTWFRVFVVHISPALPLQIRRWCAKVYCYGGVHSGCGVAAAFWYLAFVVIAAYHYITNGGPAEQRLTLVLNGVIWLLLTTIIAAAHPSVRTHMHDYFEFSHRFCGWLVLIVFWIQIVTTGIHDARRRNQTVGMSLIEIPTFWMLITMSLLVMYPWIRLRRVTVEVKQLSEHAAQIDFPNGVMQPCRTIRLADRPLMETHAFATIPRPNGAPGYSVLVSKAGDWTKQIILRRPEKIWIKGAPTWGVLRVATLFKPVVIVATGSGIGPCLGLFNGFPGLPCRVVWSVKSPEETYGKEIVDAVRRADKDANIIDTNKLARGERPNMENATIAMFRESKAEAVVIISNPILTKGLVYKLECQGIPAYGPIWDS</sequence>
<feature type="transmembrane region" description="Helical" evidence="1">
    <location>
        <begin position="190"/>
        <end position="212"/>
    </location>
</feature>
<dbReference type="Proteomes" id="UP000800235">
    <property type="component" value="Unassembled WGS sequence"/>
</dbReference>
<feature type="transmembrane region" description="Helical" evidence="1">
    <location>
        <begin position="36"/>
        <end position="53"/>
    </location>
</feature>
<dbReference type="PANTHER" id="PTHR33927:SF5">
    <property type="entry name" value="ENZYME, PUTATIVE (AFU_ORTHOLOGUE AFUA_8G01222)-RELATED"/>
    <property type="match status" value="1"/>
</dbReference>
<reference evidence="2" key="1">
    <citation type="journal article" date="2020" name="Stud. Mycol.">
        <title>101 Dothideomycetes genomes: a test case for predicting lifestyles and emergence of pathogens.</title>
        <authorList>
            <person name="Haridas S."/>
            <person name="Albert R."/>
            <person name="Binder M."/>
            <person name="Bloem J."/>
            <person name="Labutti K."/>
            <person name="Salamov A."/>
            <person name="Andreopoulos B."/>
            <person name="Baker S."/>
            <person name="Barry K."/>
            <person name="Bills G."/>
            <person name="Bluhm B."/>
            <person name="Cannon C."/>
            <person name="Castanera R."/>
            <person name="Culley D."/>
            <person name="Daum C."/>
            <person name="Ezra D."/>
            <person name="Gonzalez J."/>
            <person name="Henrissat B."/>
            <person name="Kuo A."/>
            <person name="Liang C."/>
            <person name="Lipzen A."/>
            <person name="Lutzoni F."/>
            <person name="Magnuson J."/>
            <person name="Mondo S."/>
            <person name="Nolan M."/>
            <person name="Ohm R."/>
            <person name="Pangilinan J."/>
            <person name="Park H.-J."/>
            <person name="Ramirez L."/>
            <person name="Alfaro M."/>
            <person name="Sun H."/>
            <person name="Tritt A."/>
            <person name="Yoshinaga Y."/>
            <person name="Zwiers L.-H."/>
            <person name="Turgeon B."/>
            <person name="Goodwin S."/>
            <person name="Spatafora J."/>
            <person name="Crous P."/>
            <person name="Grigoriev I."/>
        </authorList>
    </citation>
    <scope>NUCLEOTIDE SEQUENCE</scope>
    <source>
        <strain evidence="2">CBS 130266</strain>
    </source>
</reference>
<feature type="transmembrane region" description="Helical" evidence="1">
    <location>
        <begin position="159"/>
        <end position="178"/>
    </location>
</feature>
<comment type="caution">
    <text evidence="2">The sequence shown here is derived from an EMBL/GenBank/DDBJ whole genome shotgun (WGS) entry which is preliminary data.</text>
</comment>
<evidence type="ECO:0000313" key="2">
    <source>
        <dbReference type="EMBL" id="KAF2436893.1"/>
    </source>
</evidence>
<organism evidence="2 3">
    <name type="scientific">Tothia fuscella</name>
    <dbReference type="NCBI Taxonomy" id="1048955"/>
    <lineage>
        <taxon>Eukaryota</taxon>
        <taxon>Fungi</taxon>
        <taxon>Dikarya</taxon>
        <taxon>Ascomycota</taxon>
        <taxon>Pezizomycotina</taxon>
        <taxon>Dothideomycetes</taxon>
        <taxon>Pleosporomycetidae</taxon>
        <taxon>Venturiales</taxon>
        <taxon>Cylindrosympodiaceae</taxon>
        <taxon>Tothia</taxon>
    </lineage>
</organism>